<dbReference type="AlphaFoldDB" id="A0A7C2Z183"/>
<evidence type="ECO:0000256" key="7">
    <source>
        <dbReference type="ARBA" id="ARBA00022741"/>
    </source>
</evidence>
<evidence type="ECO:0000256" key="9">
    <source>
        <dbReference type="ARBA" id="ARBA00023027"/>
    </source>
</evidence>
<dbReference type="GO" id="GO:0009435">
    <property type="term" value="P:NAD+ biosynthetic process"/>
    <property type="evidence" value="ECO:0007669"/>
    <property type="project" value="UniProtKB-UniRule"/>
</dbReference>
<dbReference type="GO" id="GO:0004515">
    <property type="term" value="F:nicotinate-nucleotide adenylyltransferase activity"/>
    <property type="evidence" value="ECO:0007669"/>
    <property type="project" value="UniProtKB-UniRule"/>
</dbReference>
<evidence type="ECO:0000256" key="10">
    <source>
        <dbReference type="ARBA" id="ARBA00048721"/>
    </source>
</evidence>
<evidence type="ECO:0000313" key="13">
    <source>
        <dbReference type="EMBL" id="HEW45089.1"/>
    </source>
</evidence>
<protein>
    <recommendedName>
        <fullName evidence="11">Probable nicotinate-nucleotide adenylyltransferase</fullName>
        <ecNumber evidence="11">2.7.7.18</ecNumber>
    </recommendedName>
    <alternativeName>
        <fullName evidence="11">Deamido-NAD(+) diphosphorylase</fullName>
    </alternativeName>
    <alternativeName>
        <fullName evidence="11">Deamido-NAD(+) pyrophosphorylase</fullName>
    </alternativeName>
    <alternativeName>
        <fullName evidence="11">Nicotinate mononucleotide adenylyltransferase</fullName>
        <shortName evidence="11">NaMN adenylyltransferase</shortName>
    </alternativeName>
</protein>
<evidence type="ECO:0000256" key="5">
    <source>
        <dbReference type="ARBA" id="ARBA00022679"/>
    </source>
</evidence>
<dbReference type="CDD" id="cd02165">
    <property type="entry name" value="NMNAT"/>
    <property type="match status" value="1"/>
</dbReference>
<sequence length="198" mass="22688">MRLFFGGSFDPVHVGHLLVARDVKEALGFEKVIFLPAFQAPLKEPHLASPQDRLTMLKLAIKGLEDFEVSTMEIERSGISYTVDTAKEIYEGFGERPFFLVGADSFLSIHLWKEPIKLLSLARFVVVDRDGKEKKVMDYVKENFPSLKEGSDFFLLSIRRIDVSSTEIRERVKKGKSIKWMVPQEVEDYILEKGLYKA</sequence>
<dbReference type="HAMAP" id="MF_00244">
    <property type="entry name" value="NaMN_adenylyltr"/>
    <property type="match status" value="1"/>
</dbReference>
<evidence type="ECO:0000256" key="3">
    <source>
        <dbReference type="ARBA" id="ARBA00009014"/>
    </source>
</evidence>
<keyword evidence="9 11" id="KW-0520">NAD</keyword>
<dbReference type="Pfam" id="PF01467">
    <property type="entry name" value="CTP_transf_like"/>
    <property type="match status" value="1"/>
</dbReference>
<dbReference type="EMBL" id="DSFP01000004">
    <property type="protein sequence ID" value="HEW45089.1"/>
    <property type="molecule type" value="Genomic_DNA"/>
</dbReference>
<comment type="caution">
    <text evidence="13">The sequence shown here is derived from an EMBL/GenBank/DDBJ whole genome shotgun (WGS) entry which is preliminary data.</text>
</comment>
<dbReference type="PANTHER" id="PTHR39321">
    <property type="entry name" value="NICOTINATE-NUCLEOTIDE ADENYLYLTRANSFERASE-RELATED"/>
    <property type="match status" value="1"/>
</dbReference>
<proteinExistence type="inferred from homology"/>
<evidence type="ECO:0000256" key="8">
    <source>
        <dbReference type="ARBA" id="ARBA00022840"/>
    </source>
</evidence>
<dbReference type="Gene3D" id="3.40.50.620">
    <property type="entry name" value="HUPs"/>
    <property type="match status" value="1"/>
</dbReference>
<dbReference type="InterPro" id="IPR014729">
    <property type="entry name" value="Rossmann-like_a/b/a_fold"/>
</dbReference>
<dbReference type="SUPFAM" id="SSF52374">
    <property type="entry name" value="Nucleotidylyl transferase"/>
    <property type="match status" value="1"/>
</dbReference>
<keyword evidence="4 11" id="KW-0662">Pyridine nucleotide biosynthesis</keyword>
<evidence type="ECO:0000256" key="6">
    <source>
        <dbReference type="ARBA" id="ARBA00022695"/>
    </source>
</evidence>
<keyword evidence="8 11" id="KW-0067">ATP-binding</keyword>
<accession>A0A7C2Z183</accession>
<dbReference type="InterPro" id="IPR005248">
    <property type="entry name" value="NadD/NMNAT"/>
</dbReference>
<evidence type="ECO:0000259" key="12">
    <source>
        <dbReference type="Pfam" id="PF01467"/>
    </source>
</evidence>
<feature type="domain" description="Cytidyltransferase-like" evidence="12">
    <location>
        <begin position="4"/>
        <end position="171"/>
    </location>
</feature>
<dbReference type="NCBIfam" id="TIGR00125">
    <property type="entry name" value="cyt_tran_rel"/>
    <property type="match status" value="1"/>
</dbReference>
<dbReference type="EC" id="2.7.7.18" evidence="11"/>
<dbReference type="InterPro" id="IPR004821">
    <property type="entry name" value="Cyt_trans-like"/>
</dbReference>
<comment type="catalytic activity">
    <reaction evidence="10 11">
        <text>nicotinate beta-D-ribonucleotide + ATP + H(+) = deamido-NAD(+) + diphosphate</text>
        <dbReference type="Rhea" id="RHEA:22860"/>
        <dbReference type="ChEBI" id="CHEBI:15378"/>
        <dbReference type="ChEBI" id="CHEBI:30616"/>
        <dbReference type="ChEBI" id="CHEBI:33019"/>
        <dbReference type="ChEBI" id="CHEBI:57502"/>
        <dbReference type="ChEBI" id="CHEBI:58437"/>
        <dbReference type="EC" id="2.7.7.18"/>
    </reaction>
</comment>
<comment type="function">
    <text evidence="1 11">Catalyzes the reversible adenylation of nicotinate mononucleotide (NaMN) to nicotinic acid adenine dinucleotide (NaAD).</text>
</comment>
<dbReference type="NCBIfam" id="NF000840">
    <property type="entry name" value="PRK00071.1-3"/>
    <property type="match status" value="1"/>
</dbReference>
<comment type="similarity">
    <text evidence="3 11">Belongs to the NadD family.</text>
</comment>
<dbReference type="UniPathway" id="UPA00253">
    <property type="reaction ID" value="UER00332"/>
</dbReference>
<dbReference type="GO" id="GO:0005524">
    <property type="term" value="F:ATP binding"/>
    <property type="evidence" value="ECO:0007669"/>
    <property type="project" value="UniProtKB-KW"/>
</dbReference>
<evidence type="ECO:0000256" key="1">
    <source>
        <dbReference type="ARBA" id="ARBA00002324"/>
    </source>
</evidence>
<keyword evidence="6 11" id="KW-0548">Nucleotidyltransferase</keyword>
<dbReference type="PANTHER" id="PTHR39321:SF3">
    <property type="entry name" value="PHOSPHOPANTETHEINE ADENYLYLTRANSFERASE"/>
    <property type="match status" value="1"/>
</dbReference>
<organism evidence="13">
    <name type="scientific">Hydrogenobacter sp</name>
    <dbReference type="NCBI Taxonomy" id="2152829"/>
    <lineage>
        <taxon>Bacteria</taxon>
        <taxon>Pseudomonadati</taxon>
        <taxon>Aquificota</taxon>
        <taxon>Aquificia</taxon>
        <taxon>Aquificales</taxon>
        <taxon>Aquificaceae</taxon>
        <taxon>Hydrogenobacter</taxon>
    </lineage>
</organism>
<evidence type="ECO:0000256" key="4">
    <source>
        <dbReference type="ARBA" id="ARBA00022642"/>
    </source>
</evidence>
<reference evidence="13" key="1">
    <citation type="journal article" date="2020" name="mSystems">
        <title>Genome- and Community-Level Interaction Insights into Carbon Utilization and Element Cycling Functions of Hydrothermarchaeota in Hydrothermal Sediment.</title>
        <authorList>
            <person name="Zhou Z."/>
            <person name="Liu Y."/>
            <person name="Xu W."/>
            <person name="Pan J."/>
            <person name="Luo Z.H."/>
            <person name="Li M."/>
        </authorList>
    </citation>
    <scope>NUCLEOTIDE SEQUENCE [LARGE SCALE GENOMIC DNA]</scope>
    <source>
        <strain evidence="13">SpSt-132</strain>
    </source>
</reference>
<keyword evidence="5 11" id="KW-0808">Transferase</keyword>
<comment type="pathway">
    <text evidence="2 11">Cofactor biosynthesis; NAD(+) biosynthesis; deamido-NAD(+) from nicotinate D-ribonucleotide: step 1/1.</text>
</comment>
<evidence type="ECO:0000256" key="11">
    <source>
        <dbReference type="HAMAP-Rule" id="MF_00244"/>
    </source>
</evidence>
<keyword evidence="7 11" id="KW-0547">Nucleotide-binding</keyword>
<dbReference type="NCBIfam" id="TIGR00482">
    <property type="entry name" value="nicotinate (nicotinamide) nucleotide adenylyltransferase"/>
    <property type="match status" value="1"/>
</dbReference>
<name>A0A7C2Z183_9AQUI</name>
<evidence type="ECO:0000256" key="2">
    <source>
        <dbReference type="ARBA" id="ARBA00005019"/>
    </source>
</evidence>
<gene>
    <name evidence="11 13" type="primary">nadD</name>
    <name evidence="13" type="ORF">ENO47_00200</name>
</gene>